<dbReference type="InterPro" id="IPR032675">
    <property type="entry name" value="LRR_dom_sf"/>
</dbReference>
<dbReference type="SUPFAM" id="SSF52047">
    <property type="entry name" value="RNI-like"/>
    <property type="match status" value="1"/>
</dbReference>
<comment type="caution">
    <text evidence="1">The sequence shown here is derived from an EMBL/GenBank/DDBJ whole genome shotgun (WGS) entry which is preliminary data.</text>
</comment>
<dbReference type="EMBL" id="LFYR01001858">
    <property type="protein sequence ID" value="KMZ58870.1"/>
    <property type="molecule type" value="Genomic_DNA"/>
</dbReference>
<sequence length="168" mass="18831">MAGELLEGSDRYPLSHGGKGRSWERLVFGNRYLSGDITLLHRGRRTVGRCLKYHSTLSFILYSGVLPASTSQLHLLITISKSFIHLKVLSFRKIKPRLEDNGVEVVALNCHELQELYISKSLSLTDCSLLVLAHGCPKYTKLVFSMYTGIRHLNLCGCVRAVTDRALL</sequence>
<evidence type="ECO:0000313" key="2">
    <source>
        <dbReference type="Proteomes" id="UP000036987"/>
    </source>
</evidence>
<gene>
    <name evidence="1" type="ORF">ZOSMA_72G00320</name>
</gene>
<dbReference type="Gene3D" id="3.80.10.10">
    <property type="entry name" value="Ribonuclease Inhibitor"/>
    <property type="match status" value="1"/>
</dbReference>
<proteinExistence type="predicted"/>
<dbReference type="OrthoDB" id="423607at2759"/>
<protein>
    <submittedName>
        <fullName evidence="1">Uncharacterized protein</fullName>
    </submittedName>
</protein>
<dbReference type="Proteomes" id="UP000036987">
    <property type="component" value="Unassembled WGS sequence"/>
</dbReference>
<reference evidence="2" key="1">
    <citation type="journal article" date="2016" name="Nature">
        <title>The genome of the seagrass Zostera marina reveals angiosperm adaptation to the sea.</title>
        <authorList>
            <person name="Olsen J.L."/>
            <person name="Rouze P."/>
            <person name="Verhelst B."/>
            <person name="Lin Y.-C."/>
            <person name="Bayer T."/>
            <person name="Collen J."/>
            <person name="Dattolo E."/>
            <person name="De Paoli E."/>
            <person name="Dittami S."/>
            <person name="Maumus F."/>
            <person name="Michel G."/>
            <person name="Kersting A."/>
            <person name="Lauritano C."/>
            <person name="Lohaus R."/>
            <person name="Toepel M."/>
            <person name="Tonon T."/>
            <person name="Vanneste K."/>
            <person name="Amirebrahimi M."/>
            <person name="Brakel J."/>
            <person name="Bostroem C."/>
            <person name="Chovatia M."/>
            <person name="Grimwood J."/>
            <person name="Jenkins J.W."/>
            <person name="Jueterbock A."/>
            <person name="Mraz A."/>
            <person name="Stam W.T."/>
            <person name="Tice H."/>
            <person name="Bornberg-Bauer E."/>
            <person name="Green P.J."/>
            <person name="Pearson G.A."/>
            <person name="Procaccini G."/>
            <person name="Duarte C.M."/>
            <person name="Schmutz J."/>
            <person name="Reusch T.B.H."/>
            <person name="Van de Peer Y."/>
        </authorList>
    </citation>
    <scope>NUCLEOTIDE SEQUENCE [LARGE SCALE GENOMIC DNA]</scope>
    <source>
        <strain evidence="2">cv. Finnish</strain>
    </source>
</reference>
<dbReference type="STRING" id="29655.A0A0K9NS95"/>
<dbReference type="AlphaFoldDB" id="A0A0K9NS95"/>
<organism evidence="1 2">
    <name type="scientific">Zostera marina</name>
    <name type="common">Eelgrass</name>
    <dbReference type="NCBI Taxonomy" id="29655"/>
    <lineage>
        <taxon>Eukaryota</taxon>
        <taxon>Viridiplantae</taxon>
        <taxon>Streptophyta</taxon>
        <taxon>Embryophyta</taxon>
        <taxon>Tracheophyta</taxon>
        <taxon>Spermatophyta</taxon>
        <taxon>Magnoliopsida</taxon>
        <taxon>Liliopsida</taxon>
        <taxon>Zosteraceae</taxon>
        <taxon>Zostera</taxon>
    </lineage>
</organism>
<accession>A0A0K9NS95</accession>
<keyword evidence="2" id="KW-1185">Reference proteome</keyword>
<evidence type="ECO:0000313" key="1">
    <source>
        <dbReference type="EMBL" id="KMZ58870.1"/>
    </source>
</evidence>
<name>A0A0K9NS95_ZOSMR</name>